<dbReference type="Pfam" id="PF00653">
    <property type="entry name" value="BIR"/>
    <property type="match status" value="3"/>
</dbReference>
<organism evidence="21 22">
    <name type="scientific">Huso huso</name>
    <name type="common">Beluga</name>
    <name type="synonym">Acipenser huso</name>
    <dbReference type="NCBI Taxonomy" id="61971"/>
    <lineage>
        <taxon>Eukaryota</taxon>
        <taxon>Metazoa</taxon>
        <taxon>Chordata</taxon>
        <taxon>Craniata</taxon>
        <taxon>Vertebrata</taxon>
        <taxon>Euteleostomi</taxon>
        <taxon>Actinopterygii</taxon>
        <taxon>Chondrostei</taxon>
        <taxon>Acipenseriformes</taxon>
        <taxon>Acipenseridae</taxon>
        <taxon>Huso</taxon>
    </lineage>
</organism>
<dbReference type="PROSITE" id="PS50089">
    <property type="entry name" value="ZF_RING_2"/>
    <property type="match status" value="1"/>
</dbReference>
<evidence type="ECO:0000256" key="11">
    <source>
        <dbReference type="ARBA" id="ARBA00022771"/>
    </source>
</evidence>
<keyword evidence="7" id="KW-0879">Wnt signaling pathway</keyword>
<name>A0ABR0Z5Z7_HUSHU</name>
<dbReference type="Gene3D" id="3.30.40.10">
    <property type="entry name" value="Zinc/RING finger domain, C3HC4 (zinc finger)"/>
    <property type="match status" value="1"/>
</dbReference>
<protein>
    <recommendedName>
        <fullName evidence="14">E3 ubiquitin-protein ligase XIAP</fullName>
        <ecNumber evidence="4">2.3.2.27</ecNumber>
    </recommendedName>
    <alternativeName>
        <fullName evidence="15">Baculoviral IAP repeat-containing protein 4</fullName>
    </alternativeName>
    <alternativeName>
        <fullName evidence="17">RING-type E3 ubiquitin transferase XIAP</fullName>
    </alternativeName>
    <alternativeName>
        <fullName evidence="16">X-linked inhibitor of apoptosis protein</fullName>
    </alternativeName>
</protein>
<dbReference type="Pfam" id="PF21290">
    <property type="entry name" value="UBA_BIRC2-3"/>
    <property type="match status" value="1"/>
</dbReference>
<dbReference type="Gene3D" id="1.10.8.10">
    <property type="entry name" value="DNA helicase RuvA subunit, C-terminal domain"/>
    <property type="match status" value="1"/>
</dbReference>
<evidence type="ECO:0000313" key="21">
    <source>
        <dbReference type="EMBL" id="KAK6480251.1"/>
    </source>
</evidence>
<evidence type="ECO:0000256" key="15">
    <source>
        <dbReference type="ARBA" id="ARBA00044214"/>
    </source>
</evidence>
<dbReference type="InterPro" id="IPR001841">
    <property type="entry name" value="Znf_RING"/>
</dbReference>
<proteinExistence type="inferred from homology"/>
<dbReference type="PROSITE" id="PS01282">
    <property type="entry name" value="BIR_REPEAT_1"/>
    <property type="match status" value="2"/>
</dbReference>
<keyword evidence="9" id="KW-0479">Metal-binding</keyword>
<reference evidence="21 22" key="1">
    <citation type="submission" date="2021-05" db="EMBL/GenBank/DDBJ databases">
        <authorList>
            <person name="Zahm M."/>
            <person name="Klopp C."/>
            <person name="Cabau C."/>
            <person name="Kuhl H."/>
            <person name="Suciu R."/>
            <person name="Ciorpac M."/>
            <person name="Holostenco D."/>
            <person name="Gessner J."/>
            <person name="Wuertz S."/>
            <person name="Hohne C."/>
            <person name="Stock M."/>
            <person name="Gislard M."/>
            <person name="Lluch J."/>
            <person name="Milhes M."/>
            <person name="Lampietro C."/>
            <person name="Lopez Roques C."/>
            <person name="Donnadieu C."/>
            <person name="Du K."/>
            <person name="Schartl M."/>
            <person name="Guiguen Y."/>
        </authorList>
    </citation>
    <scope>NUCLEOTIDE SEQUENCE [LARGE SCALE GENOMIC DNA]</scope>
    <source>
        <strain evidence="21">Hh-F2</strain>
        <tissue evidence="21">Blood</tissue>
    </source>
</reference>
<gene>
    <name evidence="21" type="ORF">HHUSO_G17919</name>
</gene>
<dbReference type="SMART" id="SM00238">
    <property type="entry name" value="BIR"/>
    <property type="match status" value="3"/>
</dbReference>
<keyword evidence="5" id="KW-0963">Cytoplasm</keyword>
<sequence>MVDGRDGLLSLPLSQRKTLFGVQRKDFYLIFANICDMAYSQSDNDLESDNCGDMSEIHTRLQSFHNFPKDNLVSPQRLARAGFYFTGNSDRVRCFSCNRTVENWSSGDSPVERHQQVSPCCTYLSCTQRVPSQPATLNGHAAPSTNSAAYDEEREDLEYRLRTGEVVDETDYPKHRDMCREEARLDTFQSWPPSAPVSPRELAQAGFYYTNSRDQVECFCCGSVLENWEPGDEAWKEHERHFSNCFFILGHEVGNIPCQQPPDMDTVPYMGSYEERLRSFTGQQHPVDPERLARAGFYSTGELDKVICFQCAGDLKGWQAAEDPWEKHAKYYPGCNFLIAEKGQAFVNSIQLGNPCRNSAAERVPNGLAVRQEDSGIMQSSVVQRALEMGFDAAEVERTARERVCKTGVEYDSVEALISDLTRAESESDETQDKEEEDPMEKLRKLQQEKLCKVCMDKNIAIVFIPCGHLVTCKKCSEVLSKCPICCAPIIQKVKTYLS</sequence>
<evidence type="ECO:0000256" key="8">
    <source>
        <dbReference type="ARBA" id="ARBA00022703"/>
    </source>
</evidence>
<evidence type="ECO:0000313" key="22">
    <source>
        <dbReference type="Proteomes" id="UP001369086"/>
    </source>
</evidence>
<dbReference type="Proteomes" id="UP001369086">
    <property type="component" value="Unassembled WGS sequence"/>
</dbReference>
<dbReference type="EMBL" id="JAHFZB010000016">
    <property type="protein sequence ID" value="KAK6480251.1"/>
    <property type="molecule type" value="Genomic_DNA"/>
</dbReference>
<keyword evidence="6" id="KW-0808">Transferase</keyword>
<evidence type="ECO:0000259" key="20">
    <source>
        <dbReference type="PROSITE" id="PS50089"/>
    </source>
</evidence>
<dbReference type="Gene3D" id="1.10.1170.10">
    <property type="entry name" value="Inhibitor Of Apoptosis Protein (2mihbC-IAP-1), Chain A"/>
    <property type="match status" value="3"/>
</dbReference>
<comment type="similarity">
    <text evidence="3">Belongs to the IAP family.</text>
</comment>
<evidence type="ECO:0000256" key="13">
    <source>
        <dbReference type="ARBA" id="ARBA00022833"/>
    </source>
</evidence>
<dbReference type="PANTHER" id="PTHR10044">
    <property type="entry name" value="INHIBITOR OF APOPTOSIS"/>
    <property type="match status" value="1"/>
</dbReference>
<dbReference type="EC" id="2.3.2.27" evidence="4"/>
<evidence type="ECO:0000256" key="16">
    <source>
        <dbReference type="ARBA" id="ARBA00044224"/>
    </source>
</evidence>
<evidence type="ECO:0000256" key="7">
    <source>
        <dbReference type="ARBA" id="ARBA00022687"/>
    </source>
</evidence>
<dbReference type="SUPFAM" id="SSF57924">
    <property type="entry name" value="Inhibitor of apoptosis (IAP) repeat"/>
    <property type="match status" value="3"/>
</dbReference>
<dbReference type="CDD" id="cd00022">
    <property type="entry name" value="BIR"/>
    <property type="match status" value="3"/>
</dbReference>
<keyword evidence="22" id="KW-1185">Reference proteome</keyword>
<feature type="compositionally biased region" description="Acidic residues" evidence="19">
    <location>
        <begin position="427"/>
        <end position="439"/>
    </location>
</feature>
<evidence type="ECO:0000256" key="1">
    <source>
        <dbReference type="ARBA" id="ARBA00000900"/>
    </source>
</evidence>
<keyword evidence="10" id="KW-0677">Repeat</keyword>
<comment type="caution">
    <text evidence="21">The sequence shown here is derived from an EMBL/GenBank/DDBJ whole genome shotgun (WGS) entry which is preliminary data.</text>
</comment>
<dbReference type="PANTHER" id="PTHR10044:SF115">
    <property type="entry name" value="E3 UBIQUITIN-PROTEIN LIGASE XIAP"/>
    <property type="match status" value="1"/>
</dbReference>
<evidence type="ECO:0000256" key="17">
    <source>
        <dbReference type="ARBA" id="ARBA00044244"/>
    </source>
</evidence>
<evidence type="ECO:0000256" key="18">
    <source>
        <dbReference type="PROSITE-ProRule" id="PRU00175"/>
    </source>
</evidence>
<dbReference type="InterPro" id="IPR001370">
    <property type="entry name" value="BIR_rpt"/>
</dbReference>
<evidence type="ECO:0000256" key="10">
    <source>
        <dbReference type="ARBA" id="ARBA00022737"/>
    </source>
</evidence>
<feature type="domain" description="RING-type" evidence="20">
    <location>
        <begin position="452"/>
        <end position="486"/>
    </location>
</feature>
<keyword evidence="11 18" id="KW-0863">Zinc-finger</keyword>
<evidence type="ECO:0000256" key="19">
    <source>
        <dbReference type="SAM" id="MobiDB-lite"/>
    </source>
</evidence>
<comment type="subcellular location">
    <subcellularLocation>
        <location evidence="2">Cytoplasm</location>
    </subcellularLocation>
</comment>
<evidence type="ECO:0000256" key="3">
    <source>
        <dbReference type="ARBA" id="ARBA00006672"/>
    </source>
</evidence>
<keyword evidence="8" id="KW-0053">Apoptosis</keyword>
<evidence type="ECO:0000256" key="9">
    <source>
        <dbReference type="ARBA" id="ARBA00022723"/>
    </source>
</evidence>
<evidence type="ECO:0000256" key="12">
    <source>
        <dbReference type="ARBA" id="ARBA00022786"/>
    </source>
</evidence>
<keyword evidence="12" id="KW-0833">Ubl conjugation pathway</keyword>
<evidence type="ECO:0000256" key="4">
    <source>
        <dbReference type="ARBA" id="ARBA00012483"/>
    </source>
</evidence>
<evidence type="ECO:0000256" key="14">
    <source>
        <dbReference type="ARBA" id="ARBA00044089"/>
    </source>
</evidence>
<feature type="region of interest" description="Disordered" evidence="19">
    <location>
        <begin position="422"/>
        <end position="441"/>
    </location>
</feature>
<evidence type="ECO:0000256" key="6">
    <source>
        <dbReference type="ARBA" id="ARBA00022679"/>
    </source>
</evidence>
<dbReference type="PROSITE" id="PS50143">
    <property type="entry name" value="BIR_REPEAT_2"/>
    <property type="match status" value="3"/>
</dbReference>
<evidence type="ECO:0000256" key="5">
    <source>
        <dbReference type="ARBA" id="ARBA00022490"/>
    </source>
</evidence>
<comment type="catalytic activity">
    <reaction evidence="1">
        <text>S-ubiquitinyl-[E2 ubiquitin-conjugating enzyme]-L-cysteine + [acceptor protein]-L-lysine = [E2 ubiquitin-conjugating enzyme]-L-cysteine + N(6)-ubiquitinyl-[acceptor protein]-L-lysine.</text>
        <dbReference type="EC" id="2.3.2.27"/>
    </reaction>
</comment>
<accession>A0ABR0Z5Z7</accession>
<dbReference type="InterPro" id="IPR013083">
    <property type="entry name" value="Znf_RING/FYVE/PHD"/>
</dbReference>
<dbReference type="Pfam" id="PF13920">
    <property type="entry name" value="zf-C3HC4_3"/>
    <property type="match status" value="1"/>
</dbReference>
<evidence type="ECO:0000256" key="2">
    <source>
        <dbReference type="ARBA" id="ARBA00004496"/>
    </source>
</evidence>
<dbReference type="InterPro" id="IPR048875">
    <property type="entry name" value="BIRC2-3-like_UBA"/>
</dbReference>
<dbReference type="InterPro" id="IPR050784">
    <property type="entry name" value="IAP"/>
</dbReference>
<dbReference type="SMART" id="SM00184">
    <property type="entry name" value="RING"/>
    <property type="match status" value="1"/>
</dbReference>
<dbReference type="CDD" id="cd16714">
    <property type="entry name" value="RING-HC_BIRC4_8"/>
    <property type="match status" value="1"/>
</dbReference>
<keyword evidence="13" id="KW-0862">Zinc</keyword>